<feature type="domain" description="PX" evidence="2">
    <location>
        <begin position="57"/>
        <end position="168"/>
    </location>
</feature>
<evidence type="ECO:0000259" key="2">
    <source>
        <dbReference type="PROSITE" id="PS50195"/>
    </source>
</evidence>
<dbReference type="Pfam" id="PF00787">
    <property type="entry name" value="PX"/>
    <property type="match status" value="1"/>
</dbReference>
<proteinExistence type="predicted"/>
<dbReference type="AlphaFoldDB" id="L1J8E7"/>
<dbReference type="InterPro" id="IPR036871">
    <property type="entry name" value="PX_dom_sf"/>
</dbReference>
<dbReference type="GO" id="GO:0035091">
    <property type="term" value="F:phosphatidylinositol binding"/>
    <property type="evidence" value="ECO:0007669"/>
    <property type="project" value="InterPro"/>
</dbReference>
<evidence type="ECO:0000313" key="5">
    <source>
        <dbReference type="Proteomes" id="UP000011087"/>
    </source>
</evidence>
<evidence type="ECO:0000313" key="4">
    <source>
        <dbReference type="EnsemblProtists" id="EKX44622"/>
    </source>
</evidence>
<gene>
    <name evidence="3" type="ORF">GUITHDRAFT_163505</name>
</gene>
<dbReference type="EnsemblProtists" id="EKX44622">
    <property type="protein sequence ID" value="EKX44622"/>
    <property type="gene ID" value="GUITHDRAFT_163505"/>
</dbReference>
<dbReference type="HOGENOM" id="CLU_1535395_0_0_1"/>
<dbReference type="CDD" id="cd06093">
    <property type="entry name" value="PX_domain"/>
    <property type="match status" value="1"/>
</dbReference>
<reference evidence="4" key="3">
    <citation type="submission" date="2016-03" db="UniProtKB">
        <authorList>
            <consortium name="EnsemblProtists"/>
        </authorList>
    </citation>
    <scope>IDENTIFICATION</scope>
</reference>
<dbReference type="GeneID" id="17301299"/>
<dbReference type="RefSeq" id="XP_005831602.1">
    <property type="nucleotide sequence ID" value="XM_005831545.1"/>
</dbReference>
<accession>L1J8E7</accession>
<dbReference type="EMBL" id="JH993003">
    <property type="protein sequence ID" value="EKX44622.1"/>
    <property type="molecule type" value="Genomic_DNA"/>
</dbReference>
<dbReference type="SMART" id="SM00312">
    <property type="entry name" value="PX"/>
    <property type="match status" value="1"/>
</dbReference>
<dbReference type="PROSITE" id="PS50195">
    <property type="entry name" value="PX"/>
    <property type="match status" value="1"/>
</dbReference>
<feature type="compositionally biased region" description="Basic and acidic residues" evidence="1">
    <location>
        <begin position="1"/>
        <end position="17"/>
    </location>
</feature>
<dbReference type="SUPFAM" id="SSF64268">
    <property type="entry name" value="PX domain"/>
    <property type="match status" value="1"/>
</dbReference>
<name>L1J8E7_GUITC</name>
<dbReference type="InterPro" id="IPR001683">
    <property type="entry name" value="PX_dom"/>
</dbReference>
<dbReference type="KEGG" id="gtt:GUITHDRAFT_163505"/>
<feature type="region of interest" description="Disordered" evidence="1">
    <location>
        <begin position="1"/>
        <end position="33"/>
    </location>
</feature>
<dbReference type="Gene3D" id="3.30.1520.10">
    <property type="entry name" value="Phox-like domain"/>
    <property type="match status" value="1"/>
</dbReference>
<organism evidence="3">
    <name type="scientific">Guillardia theta (strain CCMP2712)</name>
    <name type="common">Cryptophyte</name>
    <dbReference type="NCBI Taxonomy" id="905079"/>
    <lineage>
        <taxon>Eukaryota</taxon>
        <taxon>Cryptophyceae</taxon>
        <taxon>Pyrenomonadales</taxon>
        <taxon>Geminigeraceae</taxon>
        <taxon>Guillardia</taxon>
    </lineage>
</organism>
<reference evidence="5" key="2">
    <citation type="submission" date="2012-11" db="EMBL/GenBank/DDBJ databases">
        <authorList>
            <person name="Kuo A."/>
            <person name="Curtis B.A."/>
            <person name="Tanifuji G."/>
            <person name="Burki F."/>
            <person name="Gruber A."/>
            <person name="Irimia M."/>
            <person name="Maruyama S."/>
            <person name="Arias M.C."/>
            <person name="Ball S.G."/>
            <person name="Gile G.H."/>
            <person name="Hirakawa Y."/>
            <person name="Hopkins J.F."/>
            <person name="Rensing S.A."/>
            <person name="Schmutz J."/>
            <person name="Symeonidi A."/>
            <person name="Elias M."/>
            <person name="Eveleigh R.J."/>
            <person name="Herman E.K."/>
            <person name="Klute M.J."/>
            <person name="Nakayama T."/>
            <person name="Obornik M."/>
            <person name="Reyes-Prieto A."/>
            <person name="Armbrust E.V."/>
            <person name="Aves S.J."/>
            <person name="Beiko R.G."/>
            <person name="Coutinho P."/>
            <person name="Dacks J.B."/>
            <person name="Durnford D.G."/>
            <person name="Fast N.M."/>
            <person name="Green B.R."/>
            <person name="Grisdale C."/>
            <person name="Hempe F."/>
            <person name="Henrissat B."/>
            <person name="Hoppner M.P."/>
            <person name="Ishida K.-I."/>
            <person name="Kim E."/>
            <person name="Koreny L."/>
            <person name="Kroth P.G."/>
            <person name="Liu Y."/>
            <person name="Malik S.-B."/>
            <person name="Maier U.G."/>
            <person name="McRose D."/>
            <person name="Mock T."/>
            <person name="Neilson J.A."/>
            <person name="Onodera N.T."/>
            <person name="Poole A.M."/>
            <person name="Pritham E.J."/>
            <person name="Richards T.A."/>
            <person name="Rocap G."/>
            <person name="Roy S.W."/>
            <person name="Sarai C."/>
            <person name="Schaack S."/>
            <person name="Shirato S."/>
            <person name="Slamovits C.H."/>
            <person name="Spencer D.F."/>
            <person name="Suzuki S."/>
            <person name="Worden A.Z."/>
            <person name="Zauner S."/>
            <person name="Barry K."/>
            <person name="Bell C."/>
            <person name="Bharti A.K."/>
            <person name="Crow J.A."/>
            <person name="Grimwood J."/>
            <person name="Kramer R."/>
            <person name="Lindquist E."/>
            <person name="Lucas S."/>
            <person name="Salamov A."/>
            <person name="McFadden G.I."/>
            <person name="Lane C.E."/>
            <person name="Keeling P.J."/>
            <person name="Gray M.W."/>
            <person name="Grigoriev I.V."/>
            <person name="Archibald J.M."/>
        </authorList>
    </citation>
    <scope>NUCLEOTIDE SEQUENCE</scope>
    <source>
        <strain evidence="5">CCMP2712</strain>
    </source>
</reference>
<sequence length="175" mass="20339">MRNPDLRKEDAKPQFRDEDFDFGSKKKQMLGSQGQIIELEGQDDAKSEPPKQFKAQIAGTEQKPGKWMMDMLSTEYTVYKFTIGFGKHKWEISKRFSDFDKLDNRLNDKFGLPPVGLPPKKWFGLADPELILERHKILLTYINDCLKRPVLLHSRELQQFVDMPPEVVDIVTKGK</sequence>
<evidence type="ECO:0000256" key="1">
    <source>
        <dbReference type="SAM" id="MobiDB-lite"/>
    </source>
</evidence>
<evidence type="ECO:0000313" key="3">
    <source>
        <dbReference type="EMBL" id="EKX44622.1"/>
    </source>
</evidence>
<dbReference type="OrthoDB" id="41200at2759"/>
<protein>
    <recommendedName>
        <fullName evidence="2">PX domain-containing protein</fullName>
    </recommendedName>
</protein>
<dbReference type="PaxDb" id="55529-EKX44622"/>
<reference evidence="3 5" key="1">
    <citation type="journal article" date="2012" name="Nature">
        <title>Algal genomes reveal evolutionary mosaicism and the fate of nucleomorphs.</title>
        <authorList>
            <consortium name="DOE Joint Genome Institute"/>
            <person name="Curtis B.A."/>
            <person name="Tanifuji G."/>
            <person name="Burki F."/>
            <person name="Gruber A."/>
            <person name="Irimia M."/>
            <person name="Maruyama S."/>
            <person name="Arias M.C."/>
            <person name="Ball S.G."/>
            <person name="Gile G.H."/>
            <person name="Hirakawa Y."/>
            <person name="Hopkins J.F."/>
            <person name="Kuo A."/>
            <person name="Rensing S.A."/>
            <person name="Schmutz J."/>
            <person name="Symeonidi A."/>
            <person name="Elias M."/>
            <person name="Eveleigh R.J."/>
            <person name="Herman E.K."/>
            <person name="Klute M.J."/>
            <person name="Nakayama T."/>
            <person name="Obornik M."/>
            <person name="Reyes-Prieto A."/>
            <person name="Armbrust E.V."/>
            <person name="Aves S.J."/>
            <person name="Beiko R.G."/>
            <person name="Coutinho P."/>
            <person name="Dacks J.B."/>
            <person name="Durnford D.G."/>
            <person name="Fast N.M."/>
            <person name="Green B.R."/>
            <person name="Grisdale C.J."/>
            <person name="Hempel F."/>
            <person name="Henrissat B."/>
            <person name="Hoppner M.P."/>
            <person name="Ishida K."/>
            <person name="Kim E."/>
            <person name="Koreny L."/>
            <person name="Kroth P.G."/>
            <person name="Liu Y."/>
            <person name="Malik S.B."/>
            <person name="Maier U.G."/>
            <person name="McRose D."/>
            <person name="Mock T."/>
            <person name="Neilson J.A."/>
            <person name="Onodera N.T."/>
            <person name="Poole A.M."/>
            <person name="Pritham E.J."/>
            <person name="Richards T.A."/>
            <person name="Rocap G."/>
            <person name="Roy S.W."/>
            <person name="Sarai C."/>
            <person name="Schaack S."/>
            <person name="Shirato S."/>
            <person name="Slamovits C.H."/>
            <person name="Spencer D.F."/>
            <person name="Suzuki S."/>
            <person name="Worden A.Z."/>
            <person name="Zauner S."/>
            <person name="Barry K."/>
            <person name="Bell C."/>
            <person name="Bharti A.K."/>
            <person name="Crow J.A."/>
            <person name="Grimwood J."/>
            <person name="Kramer R."/>
            <person name="Lindquist E."/>
            <person name="Lucas S."/>
            <person name="Salamov A."/>
            <person name="McFadden G.I."/>
            <person name="Lane C.E."/>
            <person name="Keeling P.J."/>
            <person name="Gray M.W."/>
            <person name="Grigoriev I.V."/>
            <person name="Archibald J.M."/>
        </authorList>
    </citation>
    <scope>NUCLEOTIDE SEQUENCE</scope>
    <source>
        <strain evidence="3 5">CCMP2712</strain>
    </source>
</reference>
<keyword evidence="5" id="KW-1185">Reference proteome</keyword>
<dbReference type="Proteomes" id="UP000011087">
    <property type="component" value="Unassembled WGS sequence"/>
</dbReference>